<name>A0AAN7WIY9_9PEZI</name>
<dbReference type="Proteomes" id="UP001310594">
    <property type="component" value="Unassembled WGS sequence"/>
</dbReference>
<dbReference type="PANTHER" id="PTHR10366:SF562">
    <property type="entry name" value="ALDEHYDE REDUCTASE II (AFU_ORTHOLOGUE AFUA_1G11360)"/>
    <property type="match status" value="1"/>
</dbReference>
<dbReference type="AlphaFoldDB" id="A0AAN7WIY9"/>
<evidence type="ECO:0000313" key="5">
    <source>
        <dbReference type="Proteomes" id="UP001310594"/>
    </source>
</evidence>
<gene>
    <name evidence="4" type="ORF">LTR97_000218</name>
</gene>
<dbReference type="EMBL" id="JAVRQU010000001">
    <property type="protein sequence ID" value="KAK5707680.1"/>
    <property type="molecule type" value="Genomic_DNA"/>
</dbReference>
<dbReference type="InterPro" id="IPR050425">
    <property type="entry name" value="NAD(P)_dehydrat-like"/>
</dbReference>
<comment type="similarity">
    <text evidence="2">Belongs to the NAD(P)-dependent epimerase/dehydratase family. Dihydroflavonol-4-reductase subfamily.</text>
</comment>
<feature type="domain" description="Thioester reductase (TE)" evidence="3">
    <location>
        <begin position="60"/>
        <end position="172"/>
    </location>
</feature>
<keyword evidence="1" id="KW-0560">Oxidoreductase</keyword>
<evidence type="ECO:0000313" key="4">
    <source>
        <dbReference type="EMBL" id="KAK5707680.1"/>
    </source>
</evidence>
<evidence type="ECO:0000259" key="3">
    <source>
        <dbReference type="Pfam" id="PF07993"/>
    </source>
</evidence>
<dbReference type="InterPro" id="IPR036291">
    <property type="entry name" value="NAD(P)-bd_dom_sf"/>
</dbReference>
<dbReference type="SUPFAM" id="SSF51735">
    <property type="entry name" value="NAD(P)-binding Rossmann-fold domains"/>
    <property type="match status" value="1"/>
</dbReference>
<dbReference type="Pfam" id="PF07993">
    <property type="entry name" value="NAD_binding_4"/>
    <property type="match status" value="1"/>
</dbReference>
<dbReference type="InterPro" id="IPR013120">
    <property type="entry name" value="FAR_NAD-bd"/>
</dbReference>
<dbReference type="Gene3D" id="3.40.50.720">
    <property type="entry name" value="NAD(P)-binding Rossmann-like Domain"/>
    <property type="match status" value="1"/>
</dbReference>
<dbReference type="GO" id="GO:0016616">
    <property type="term" value="F:oxidoreductase activity, acting on the CH-OH group of donors, NAD or NADP as acceptor"/>
    <property type="evidence" value="ECO:0007669"/>
    <property type="project" value="TreeGrafter"/>
</dbReference>
<evidence type="ECO:0000256" key="2">
    <source>
        <dbReference type="ARBA" id="ARBA00023445"/>
    </source>
</evidence>
<evidence type="ECO:0000256" key="1">
    <source>
        <dbReference type="ARBA" id="ARBA00023002"/>
    </source>
</evidence>
<organism evidence="4 5">
    <name type="scientific">Elasticomyces elasticus</name>
    <dbReference type="NCBI Taxonomy" id="574655"/>
    <lineage>
        <taxon>Eukaryota</taxon>
        <taxon>Fungi</taxon>
        <taxon>Dikarya</taxon>
        <taxon>Ascomycota</taxon>
        <taxon>Pezizomycotina</taxon>
        <taxon>Dothideomycetes</taxon>
        <taxon>Dothideomycetidae</taxon>
        <taxon>Mycosphaerellales</taxon>
        <taxon>Teratosphaeriaceae</taxon>
        <taxon>Elasticomyces</taxon>
    </lineage>
</organism>
<accession>A0AAN7WIY9</accession>
<proteinExistence type="inferred from homology"/>
<dbReference type="PANTHER" id="PTHR10366">
    <property type="entry name" value="NAD DEPENDENT EPIMERASE/DEHYDRATASE"/>
    <property type="match status" value="1"/>
</dbReference>
<reference evidence="4" key="1">
    <citation type="submission" date="2023-08" db="EMBL/GenBank/DDBJ databases">
        <title>Black Yeasts Isolated from many extreme environments.</title>
        <authorList>
            <person name="Coleine C."/>
            <person name="Stajich J.E."/>
            <person name="Selbmann L."/>
        </authorList>
    </citation>
    <scope>NUCLEOTIDE SEQUENCE</scope>
    <source>
        <strain evidence="4">CCFEE 5810</strain>
    </source>
</reference>
<protein>
    <recommendedName>
        <fullName evidence="3">Thioester reductase (TE) domain-containing protein</fullName>
    </recommendedName>
</protein>
<sequence>MLPPSIASHVVDQLLQKGFKVRGTVRSDAKAAWLYKLFGEQYGQGKFEAVAVPDMVVDGAFDEAVKGVSGIVHVASILTFSDKYEEVVPPTVKGAVNIIASARKELSVKSVVYTSSSVACLLPEPDKKTVVTKTTWNDAAVASAHDKPNAVNVYAASKTEGERAVWAAVAEEKPSFQVSAVLPDANLGRILQPGGEKSSSTGSWAVNLYEGDTSAFASPPHWFVDVADTARLHVAALIDPSCDGQRVFAFAEPFNWNDVLGVFRKLRPGHKVVEDGKMGRNLSIIPNKDAEELLFKHFGKGWTSFEESVSDNIATLA</sequence>
<comment type="caution">
    <text evidence="4">The sequence shown here is derived from an EMBL/GenBank/DDBJ whole genome shotgun (WGS) entry which is preliminary data.</text>
</comment>